<dbReference type="WBParaSite" id="scaffold5847_cov170.g10092">
    <property type="protein sequence ID" value="scaffold5847_cov170.g10092"/>
    <property type="gene ID" value="scaffold5847_cov170.g10092"/>
</dbReference>
<dbReference type="Gene3D" id="3.40.50.300">
    <property type="entry name" value="P-loop containing nucleotide triphosphate hydrolases"/>
    <property type="match status" value="1"/>
</dbReference>
<dbReference type="PANTHER" id="PTHR46765">
    <property type="entry name" value="P-LOOP CONTAINING NUCLEOSIDE TRIPHOSPHATE HYDROLASES SUPERFAMILY PROTEIN"/>
    <property type="match status" value="1"/>
</dbReference>
<organism evidence="3 4">
    <name type="scientific">Meloidogyne javanica</name>
    <name type="common">Root-knot nematode worm</name>
    <dbReference type="NCBI Taxonomy" id="6303"/>
    <lineage>
        <taxon>Eukaryota</taxon>
        <taxon>Metazoa</taxon>
        <taxon>Ecdysozoa</taxon>
        <taxon>Nematoda</taxon>
        <taxon>Chromadorea</taxon>
        <taxon>Rhabditida</taxon>
        <taxon>Tylenchina</taxon>
        <taxon>Tylenchomorpha</taxon>
        <taxon>Tylenchoidea</taxon>
        <taxon>Meloidogynidae</taxon>
        <taxon>Meloidogyninae</taxon>
        <taxon>Meloidogyne</taxon>
        <taxon>Meloidogyne incognita group</taxon>
    </lineage>
</organism>
<dbReference type="GO" id="GO:0005634">
    <property type="term" value="C:nucleus"/>
    <property type="evidence" value="ECO:0007669"/>
    <property type="project" value="UniProtKB-SubCell"/>
</dbReference>
<keyword evidence="3" id="KW-1185">Reference proteome</keyword>
<sequence>MDDDAFGFGELAYDDNLPYQEDNQNRTEDDFGDLLGDYERKKESIFTSESPLDWHLNVGEDEVRTKRRKIEIENVLERVAQRILKARQENSKTSLNEGINIIQSKHIAQNSSSTKLLKMPPMDGSAWYGINSPDGRREINKIESTEDRINDLDNYYNLFEKMESQKRERLFNFFGDVNMEDDEILEVKNISRTLWTEKYAPNNFLDLLSDDETNRLVLLWLRLWDGLAFKKKGGVVFWESLEEKDKKLVEIDHLRGGFVLPKQRILVLHGSSGAGKSSLAFVVAKQLGYRPLSIQISEIQNVAELRNRMENAINSIEISRLELATSDMIQFLCSWTKRSSSNGSILRPVICICSNIWNSPNLKQLRISSLALQVQPCNQKRLKARLLEICRLEGILIDQNQLNEMILTHGTDIRLCLNTLQFMTANAVGTAFSKKDSTPSDDIEQPQKLNTALSVSFIDVLYSIFTLDFHKDSRGIVQSPKQRANIILYLINRLAFEEFTRIQQLIFVNVASVFKLGHEQSTKISKIFISMDLLQSHIQQNQNYFLFRYLPYALISIHFICGMHVSRRLKFDMNTQLFNNFVLPKVEPKIHQQASQIVKIKPNKLPGIKEIHWMEDPSCDPWKIHHFMMMIHGRSSMCR</sequence>
<evidence type="ECO:0000313" key="3">
    <source>
        <dbReference type="Proteomes" id="UP000887561"/>
    </source>
</evidence>
<reference evidence="4" key="1">
    <citation type="submission" date="2022-11" db="UniProtKB">
        <authorList>
            <consortium name="WormBaseParasite"/>
        </authorList>
    </citation>
    <scope>IDENTIFICATION</scope>
</reference>
<dbReference type="Proteomes" id="UP000887561">
    <property type="component" value="Unplaced"/>
</dbReference>
<dbReference type="InterPro" id="IPR027417">
    <property type="entry name" value="P-loop_NTPase"/>
</dbReference>
<name>A0A915MWF0_MELJA</name>
<dbReference type="PANTHER" id="PTHR46765:SF1">
    <property type="entry name" value="P-LOOP CONTAINING NUCLEOSIDE TRIPHOSPHATE HYDROLASES SUPERFAMILY PROTEIN"/>
    <property type="match status" value="1"/>
</dbReference>
<protein>
    <submittedName>
        <fullName evidence="4">AAA+ ATPase domain-containing protein</fullName>
    </submittedName>
</protein>
<evidence type="ECO:0000256" key="1">
    <source>
        <dbReference type="ARBA" id="ARBA00004123"/>
    </source>
</evidence>
<dbReference type="AlphaFoldDB" id="A0A915MWF0"/>
<accession>A0A915MWF0</accession>
<dbReference type="Gene3D" id="1.10.8.60">
    <property type="match status" value="1"/>
</dbReference>
<dbReference type="SUPFAM" id="SSF52540">
    <property type="entry name" value="P-loop containing nucleoside triphosphate hydrolases"/>
    <property type="match status" value="1"/>
</dbReference>
<proteinExistence type="predicted"/>
<evidence type="ECO:0000313" key="4">
    <source>
        <dbReference type="WBParaSite" id="scaffold5847_cov170.g10092"/>
    </source>
</evidence>
<evidence type="ECO:0000256" key="2">
    <source>
        <dbReference type="ARBA" id="ARBA00023242"/>
    </source>
</evidence>
<comment type="subcellular location">
    <subcellularLocation>
        <location evidence="1">Nucleus</location>
    </subcellularLocation>
</comment>
<dbReference type="InterPro" id="IPR053016">
    <property type="entry name" value="CTF18-RFC_complex"/>
</dbReference>
<keyword evidence="2" id="KW-0539">Nucleus</keyword>